<feature type="domain" description="HTH lysR-type" evidence="5">
    <location>
        <begin position="18"/>
        <end position="75"/>
    </location>
</feature>
<dbReference type="InterPro" id="IPR036388">
    <property type="entry name" value="WH-like_DNA-bd_sf"/>
</dbReference>
<reference evidence="6 7" key="1">
    <citation type="submission" date="2013-05" db="EMBL/GenBank/DDBJ databases">
        <title>Complete genome sequence of the lipase-producing bacterium Photobacterium gaetbulicola Gung47.</title>
        <authorList>
            <person name="Kim Y.-O."/>
        </authorList>
    </citation>
    <scope>NUCLEOTIDE SEQUENCE [LARGE SCALE GENOMIC DNA]</scope>
    <source>
        <strain evidence="6 7">Gung47</strain>
    </source>
</reference>
<dbReference type="InterPro" id="IPR036390">
    <property type="entry name" value="WH_DNA-bd_sf"/>
</dbReference>
<evidence type="ECO:0000256" key="2">
    <source>
        <dbReference type="ARBA" id="ARBA00023015"/>
    </source>
</evidence>
<dbReference type="PANTHER" id="PTHR30118:SF11">
    <property type="entry name" value="HTH-TYPE TRANSCRIPTIONAL REGULATOR YIDZ"/>
    <property type="match status" value="1"/>
</dbReference>
<organism evidence="6 7">
    <name type="scientific">Photobacterium gaetbulicola Gung47</name>
    <dbReference type="NCBI Taxonomy" id="658445"/>
    <lineage>
        <taxon>Bacteria</taxon>
        <taxon>Pseudomonadati</taxon>
        <taxon>Pseudomonadota</taxon>
        <taxon>Gammaproteobacteria</taxon>
        <taxon>Vibrionales</taxon>
        <taxon>Vibrionaceae</taxon>
        <taxon>Photobacterium</taxon>
    </lineage>
</organism>
<dbReference type="GO" id="GO:0003700">
    <property type="term" value="F:DNA-binding transcription factor activity"/>
    <property type="evidence" value="ECO:0007669"/>
    <property type="project" value="InterPro"/>
</dbReference>
<dbReference type="PRINTS" id="PR00039">
    <property type="entry name" value="HTHLYSR"/>
</dbReference>
<comment type="similarity">
    <text evidence="1">Belongs to the LysR transcriptional regulatory family.</text>
</comment>
<dbReference type="OrthoDB" id="6395715at2"/>
<dbReference type="STRING" id="658445.H744_1c0646"/>
<dbReference type="EMBL" id="CP005973">
    <property type="protein sequence ID" value="AJR05671.1"/>
    <property type="molecule type" value="Genomic_DNA"/>
</dbReference>
<dbReference type="AlphaFoldDB" id="A0A0C5W2T3"/>
<proteinExistence type="inferred from homology"/>
<dbReference type="InterPro" id="IPR050389">
    <property type="entry name" value="LysR-type_TF"/>
</dbReference>
<evidence type="ECO:0000256" key="4">
    <source>
        <dbReference type="ARBA" id="ARBA00023163"/>
    </source>
</evidence>
<dbReference type="Pfam" id="PF03466">
    <property type="entry name" value="LysR_substrate"/>
    <property type="match status" value="1"/>
</dbReference>
<dbReference type="PANTHER" id="PTHR30118">
    <property type="entry name" value="HTH-TYPE TRANSCRIPTIONAL REGULATOR LEUO-RELATED"/>
    <property type="match status" value="1"/>
</dbReference>
<name>A0A0C5W2T3_9GAMM</name>
<protein>
    <submittedName>
        <fullName evidence="6">Putative Transcriptional regulator</fullName>
    </submittedName>
</protein>
<dbReference type="GO" id="GO:0003677">
    <property type="term" value="F:DNA binding"/>
    <property type="evidence" value="ECO:0007669"/>
    <property type="project" value="UniProtKB-KW"/>
</dbReference>
<dbReference type="Gene3D" id="1.10.10.10">
    <property type="entry name" value="Winged helix-like DNA-binding domain superfamily/Winged helix DNA-binding domain"/>
    <property type="match status" value="1"/>
</dbReference>
<dbReference type="KEGG" id="pgb:H744_1c0646"/>
<dbReference type="SUPFAM" id="SSF46785">
    <property type="entry name" value="Winged helix' DNA-binding domain"/>
    <property type="match status" value="1"/>
</dbReference>
<evidence type="ECO:0000313" key="7">
    <source>
        <dbReference type="Proteomes" id="UP000032303"/>
    </source>
</evidence>
<dbReference type="Proteomes" id="UP000032303">
    <property type="component" value="Chromosome 1"/>
</dbReference>
<keyword evidence="3" id="KW-0238">DNA-binding</keyword>
<dbReference type="PROSITE" id="PS50931">
    <property type="entry name" value="HTH_LYSR"/>
    <property type="match status" value="1"/>
</dbReference>
<keyword evidence="4" id="KW-0804">Transcription</keyword>
<dbReference type="Gene3D" id="3.40.190.10">
    <property type="entry name" value="Periplasmic binding protein-like II"/>
    <property type="match status" value="2"/>
</dbReference>
<keyword evidence="2" id="KW-0805">Transcription regulation</keyword>
<dbReference type="SUPFAM" id="SSF53850">
    <property type="entry name" value="Periplasmic binding protein-like II"/>
    <property type="match status" value="1"/>
</dbReference>
<evidence type="ECO:0000256" key="3">
    <source>
        <dbReference type="ARBA" id="ARBA00023125"/>
    </source>
</evidence>
<dbReference type="InterPro" id="IPR005119">
    <property type="entry name" value="LysR_subst-bd"/>
</dbReference>
<dbReference type="PATRIC" id="fig|658445.3.peg.698"/>
<evidence type="ECO:0000313" key="6">
    <source>
        <dbReference type="EMBL" id="AJR05671.1"/>
    </source>
</evidence>
<dbReference type="Pfam" id="PF00126">
    <property type="entry name" value="HTH_1"/>
    <property type="match status" value="1"/>
</dbReference>
<dbReference type="InterPro" id="IPR000847">
    <property type="entry name" value="LysR_HTH_N"/>
</dbReference>
<sequence>MENFNMDFVMTQRDANSLDLNMLKLLVVLYQEKNMRKAANRLHVSQPAVSHSLKKLREHFDDQLFVKVPKGLEPTPLAHQIAGVANSYLEGLTRELNNLTEFDPKYIDQTVRIAIAGPILTCIAGSLHRKIREQAPNIQLEIVTWAQQTPNDLAQNKIILAINYSSVPHTKQIYSKKLVDFNPTVIFRKDHPLASKQLELPDFAKYELASLIIPGWNDQIVYAVETLKQYGVEAKVGIRSEVLLALIDVISQTDMYIAHNDFFPIQHFPHLKMKSVANLVEPEDYQLSVNSFCHIKDHHSNLVNWLSGLVKDSLQEQIETSACYCKE</sequence>
<keyword evidence="7" id="KW-1185">Reference proteome</keyword>
<gene>
    <name evidence="6" type="ORF">H744_1c0646</name>
</gene>
<evidence type="ECO:0000259" key="5">
    <source>
        <dbReference type="PROSITE" id="PS50931"/>
    </source>
</evidence>
<accession>A0A0C5W2T3</accession>
<dbReference type="HOGENOM" id="CLU_039613_39_2_6"/>
<evidence type="ECO:0000256" key="1">
    <source>
        <dbReference type="ARBA" id="ARBA00009437"/>
    </source>
</evidence>